<dbReference type="InterPro" id="IPR021322">
    <property type="entry name" value="DUF2924"/>
</dbReference>
<dbReference type="EMBL" id="LPWD01000422">
    <property type="protein sequence ID" value="ODS01937.1"/>
    <property type="molecule type" value="Genomic_DNA"/>
</dbReference>
<reference evidence="1 2" key="1">
    <citation type="journal article" date="2016" name="Environ. Microbiol.">
        <title>New Methyloceanibacter diversity from North Sea sediments includes methanotroph containing solely the soluble methane monooxygenase.</title>
        <authorList>
            <person name="Vekeman B."/>
            <person name="Kerckhof F.M."/>
            <person name="Cremers G."/>
            <person name="de Vos P."/>
            <person name="Vandamme P."/>
            <person name="Boon N."/>
            <person name="Op den Camp H.J."/>
            <person name="Heylen K."/>
        </authorList>
    </citation>
    <scope>NUCLEOTIDE SEQUENCE [LARGE SCALE GENOMIC DNA]</scope>
    <source>
        <strain evidence="1 2">R-67177</strain>
    </source>
</reference>
<dbReference type="Proteomes" id="UP000095042">
    <property type="component" value="Unassembled WGS sequence"/>
</dbReference>
<sequence>MQVHEGDFALASLDTLRVEWRRLYRCEPPRISRDLLVRGIAYRRQELEHGGLGKTTRRKLKTLAKMFRTTRRLAPDPGLTLKPGARLVREWHGRTHTVTVTEDGFEYGGTSYSSLTKVAKKITGAHWSGPRFFGLVRAGTRSDKGTGNA</sequence>
<name>A0A1E3WA11_9HYPH</name>
<dbReference type="AlphaFoldDB" id="A0A1E3WA11"/>
<accession>A0A1E3WA11</accession>
<evidence type="ECO:0008006" key="3">
    <source>
        <dbReference type="Google" id="ProtNLM"/>
    </source>
</evidence>
<evidence type="ECO:0000313" key="1">
    <source>
        <dbReference type="EMBL" id="ODS01937.1"/>
    </source>
</evidence>
<organism evidence="1 2">
    <name type="scientific">Methyloceanibacter marginalis</name>
    <dbReference type="NCBI Taxonomy" id="1774971"/>
    <lineage>
        <taxon>Bacteria</taxon>
        <taxon>Pseudomonadati</taxon>
        <taxon>Pseudomonadota</taxon>
        <taxon>Alphaproteobacteria</taxon>
        <taxon>Hyphomicrobiales</taxon>
        <taxon>Hyphomicrobiaceae</taxon>
        <taxon>Methyloceanibacter</taxon>
    </lineage>
</organism>
<protein>
    <recommendedName>
        <fullName evidence="3">DUF2924 domain-containing protein</fullName>
    </recommendedName>
</protein>
<evidence type="ECO:0000313" key="2">
    <source>
        <dbReference type="Proteomes" id="UP000095042"/>
    </source>
</evidence>
<proteinExistence type="predicted"/>
<keyword evidence="2" id="KW-1185">Reference proteome</keyword>
<comment type="caution">
    <text evidence="1">The sequence shown here is derived from an EMBL/GenBank/DDBJ whole genome shotgun (WGS) entry which is preliminary data.</text>
</comment>
<gene>
    <name evidence="1" type="ORF">AUC71_02795</name>
</gene>
<dbReference type="Pfam" id="PF11149">
    <property type="entry name" value="DUF2924"/>
    <property type="match status" value="1"/>
</dbReference>